<dbReference type="EMBL" id="JANIBK010000042">
    <property type="protein sequence ID" value="MCQ8128763.1"/>
    <property type="molecule type" value="Genomic_DNA"/>
</dbReference>
<dbReference type="RefSeq" id="WP_256615179.1">
    <property type="nucleotide sequence ID" value="NZ_JANIBK010000042.1"/>
</dbReference>
<dbReference type="SUPFAM" id="SSF53474">
    <property type="entry name" value="alpha/beta-Hydrolases"/>
    <property type="match status" value="1"/>
</dbReference>
<dbReference type="InterPro" id="IPR029058">
    <property type="entry name" value="AB_hydrolase_fold"/>
</dbReference>
<dbReference type="GO" id="GO:0016787">
    <property type="term" value="F:hydrolase activity"/>
    <property type="evidence" value="ECO:0007669"/>
    <property type="project" value="UniProtKB-KW"/>
</dbReference>
<sequence length="288" mass="32481">MQVKEMPVVFDCQGEQLIGMLHQPDGSPWLGVLIIVGGPQYRVGSHRQFLLLARHLAAQGLPVMRFDVRGMGDSQGSPRRFDQLDDDIRTAIDCFLVACPGLQGVVLWGLCDAAAAATFYAYQDTRVKGMVLLNPWVFTEQGAAKTYLKHYYWQRFSSSGFWRKIFSLQFDYSGSLASFLALIKQAAGPRSHDSRPSGLVSVAQDLPLPVRVRECLKRSVCPVLLILSGRDLTADEFKDAVNKDSQWRQLLKETRLARLDYAEADHTFSSAVWRDQVAEWTLNWIKQL</sequence>
<accession>A0ABT1U5I5</accession>
<dbReference type="Pfam" id="PF00561">
    <property type="entry name" value="Abhydrolase_1"/>
    <property type="match status" value="1"/>
</dbReference>
<dbReference type="Gene3D" id="3.40.50.1820">
    <property type="entry name" value="alpha/beta hydrolase"/>
    <property type="match status" value="1"/>
</dbReference>
<dbReference type="InterPro" id="IPR017531">
    <property type="entry name" value="Hydrolase-1_PEP"/>
</dbReference>
<dbReference type="InterPro" id="IPR000073">
    <property type="entry name" value="AB_hydrolase_1"/>
</dbReference>
<keyword evidence="3" id="KW-1185">Reference proteome</keyword>
<organism evidence="2 3">
    <name type="scientific">Methylomonas rivi</name>
    <dbReference type="NCBI Taxonomy" id="2952226"/>
    <lineage>
        <taxon>Bacteria</taxon>
        <taxon>Pseudomonadati</taxon>
        <taxon>Pseudomonadota</taxon>
        <taxon>Gammaproteobacteria</taxon>
        <taxon>Methylococcales</taxon>
        <taxon>Methylococcaceae</taxon>
        <taxon>Methylomonas</taxon>
    </lineage>
</organism>
<dbReference type="NCBIfam" id="TIGR03100">
    <property type="entry name" value="hydr1_PEP"/>
    <property type="match status" value="1"/>
</dbReference>
<evidence type="ECO:0000313" key="3">
    <source>
        <dbReference type="Proteomes" id="UP001524586"/>
    </source>
</evidence>
<feature type="domain" description="AB hydrolase-1" evidence="1">
    <location>
        <begin position="32"/>
        <end position="153"/>
    </location>
</feature>
<evidence type="ECO:0000313" key="2">
    <source>
        <dbReference type="EMBL" id="MCQ8128763.1"/>
    </source>
</evidence>
<dbReference type="Proteomes" id="UP001524586">
    <property type="component" value="Unassembled WGS sequence"/>
</dbReference>
<comment type="caution">
    <text evidence="2">The sequence shown here is derived from an EMBL/GenBank/DDBJ whole genome shotgun (WGS) entry which is preliminary data.</text>
</comment>
<reference evidence="2 3" key="1">
    <citation type="submission" date="2022-07" db="EMBL/GenBank/DDBJ databases">
        <title>Methylomonas rivi sp. nov., Methylomonas rosea sp. nov., Methylomonas aureus sp. nov. and Methylomonas subterranea sp. nov., four novel methanotrophs isolated from a freshwater creek and the deep terrestrial subsurface.</title>
        <authorList>
            <person name="Abin C."/>
            <person name="Sankaranarayanan K."/>
            <person name="Garner C."/>
            <person name="Sindelar R."/>
            <person name="Kotary K."/>
            <person name="Garner R."/>
            <person name="Barclay S."/>
            <person name="Lawson P."/>
            <person name="Krumholz L."/>
        </authorList>
    </citation>
    <scope>NUCLEOTIDE SEQUENCE [LARGE SCALE GENOMIC DNA]</scope>
    <source>
        <strain evidence="2 3">WSC-6</strain>
    </source>
</reference>
<name>A0ABT1U5I5_9GAMM</name>
<protein>
    <submittedName>
        <fullName evidence="2">Hydrolase 1, exosortase A system-associated</fullName>
    </submittedName>
</protein>
<proteinExistence type="predicted"/>
<evidence type="ECO:0000259" key="1">
    <source>
        <dbReference type="Pfam" id="PF00561"/>
    </source>
</evidence>
<keyword evidence="2" id="KW-0378">Hydrolase</keyword>
<gene>
    <name evidence="2" type="ORF">NP596_09850</name>
</gene>